<dbReference type="Pfam" id="PF05015">
    <property type="entry name" value="HigB-like_toxin"/>
    <property type="match status" value="1"/>
</dbReference>
<dbReference type="SUPFAM" id="SSF143011">
    <property type="entry name" value="RelE-like"/>
    <property type="match status" value="1"/>
</dbReference>
<gene>
    <name evidence="1" type="ORF">VB774_07390</name>
</gene>
<dbReference type="InterPro" id="IPR007711">
    <property type="entry name" value="HigB-1"/>
</dbReference>
<proteinExistence type="predicted"/>
<evidence type="ECO:0000313" key="2">
    <source>
        <dbReference type="Proteomes" id="UP001301388"/>
    </source>
</evidence>
<dbReference type="Gene3D" id="3.30.2310.20">
    <property type="entry name" value="RelE-like"/>
    <property type="match status" value="1"/>
</dbReference>
<reference evidence="1 2" key="1">
    <citation type="submission" date="2023-12" db="EMBL/GenBank/DDBJ databases">
        <title>Baltic Sea Cyanobacteria.</title>
        <authorList>
            <person name="Delbaje E."/>
            <person name="Fewer D.P."/>
            <person name="Shishido T.K."/>
        </authorList>
    </citation>
    <scope>NUCLEOTIDE SEQUENCE [LARGE SCALE GENOMIC DNA]</scope>
    <source>
        <strain evidence="1 2">UHCC 0370</strain>
    </source>
</reference>
<organism evidence="1 2">
    <name type="scientific">Pseudanabaena galeata UHCC 0370</name>
    <dbReference type="NCBI Taxonomy" id="3110310"/>
    <lineage>
        <taxon>Bacteria</taxon>
        <taxon>Bacillati</taxon>
        <taxon>Cyanobacteriota</taxon>
        <taxon>Cyanophyceae</taxon>
        <taxon>Pseudanabaenales</taxon>
        <taxon>Pseudanabaenaceae</taxon>
        <taxon>Pseudanabaena</taxon>
    </lineage>
</organism>
<dbReference type="Proteomes" id="UP001301388">
    <property type="component" value="Unassembled WGS sequence"/>
</dbReference>
<dbReference type="InterPro" id="IPR035093">
    <property type="entry name" value="RelE/ParE_toxin_dom_sf"/>
</dbReference>
<dbReference type="RefSeq" id="WP_323260975.1">
    <property type="nucleotide sequence ID" value="NZ_JAYGIE010000025.1"/>
</dbReference>
<sequence length="97" mass="10975">MILSFLNQGTEDVFNGKNTKQARKVCPASISRVAARKLDQINAATRLDDLRAPPNNRLESLLGDRFGQHSIRINDQYRICFIWSNSGASQVEIVDYH</sequence>
<dbReference type="PANTHER" id="PTHR40266:SF2">
    <property type="entry name" value="TOXIN HIGB-1"/>
    <property type="match status" value="1"/>
</dbReference>
<protein>
    <submittedName>
        <fullName evidence="1">Type II toxin-antitoxin system RelE/ParE family toxin</fullName>
    </submittedName>
</protein>
<evidence type="ECO:0000313" key="1">
    <source>
        <dbReference type="EMBL" id="MEA5477441.1"/>
    </source>
</evidence>
<dbReference type="EMBL" id="JAYGIE010000025">
    <property type="protein sequence ID" value="MEA5477441.1"/>
    <property type="molecule type" value="Genomic_DNA"/>
</dbReference>
<dbReference type="PANTHER" id="PTHR40266">
    <property type="entry name" value="TOXIN HIGB-1"/>
    <property type="match status" value="1"/>
</dbReference>
<comment type="caution">
    <text evidence="1">The sequence shown here is derived from an EMBL/GenBank/DDBJ whole genome shotgun (WGS) entry which is preliminary data.</text>
</comment>
<accession>A0ABU5TH94</accession>
<keyword evidence="2" id="KW-1185">Reference proteome</keyword>
<name>A0ABU5TH94_9CYAN</name>